<dbReference type="Pfam" id="PF14200">
    <property type="entry name" value="RicinB_lectin_2"/>
    <property type="match status" value="2"/>
</dbReference>
<accession>A0ABU4FTY9</accession>
<dbReference type="EMBL" id="JAWMAJ010000417">
    <property type="protein sequence ID" value="MDV7224004.1"/>
    <property type="molecule type" value="Genomic_DNA"/>
</dbReference>
<feature type="signal peptide" evidence="1">
    <location>
        <begin position="1"/>
        <end position="27"/>
    </location>
</feature>
<dbReference type="InterPro" id="IPR035992">
    <property type="entry name" value="Ricin_B-like_lectins"/>
</dbReference>
<dbReference type="RefSeq" id="WP_317776240.1">
    <property type="nucleotide sequence ID" value="NZ_JAWMAJ010000417.1"/>
</dbReference>
<keyword evidence="1" id="KW-0732">Signal</keyword>
<feature type="chain" id="PRO_5046236391" evidence="1">
    <location>
        <begin position="28"/>
        <end position="182"/>
    </location>
</feature>
<feature type="domain" description="Ricin B lectin" evidence="2">
    <location>
        <begin position="37"/>
        <end position="178"/>
    </location>
</feature>
<evidence type="ECO:0000313" key="4">
    <source>
        <dbReference type="Proteomes" id="UP001187346"/>
    </source>
</evidence>
<proteinExistence type="predicted"/>
<keyword evidence="4" id="KW-1185">Reference proteome</keyword>
<evidence type="ECO:0000313" key="3">
    <source>
        <dbReference type="EMBL" id="MDV7224004.1"/>
    </source>
</evidence>
<dbReference type="Gene3D" id="2.80.10.50">
    <property type="match status" value="3"/>
</dbReference>
<sequence length="182" mass="19494">MRLSMINAIVAAALGASLVGLSGAAAAAVGSVQPLALTYLPLTNYNSGKCLDLPESSSDDGQGLEQYQCNGGANQKWALQYIDSDTSGNYYRIVNQSSGKCVDVRDRSSDNNAVVVQNGCNTQFSQQWKLNYVADGTLRFQLVARHSLKCATVANSSTANKAGILQYSCGTSVNWNQYWLYG</sequence>
<dbReference type="SUPFAM" id="SSF50370">
    <property type="entry name" value="Ricin B-like lectins"/>
    <property type="match status" value="1"/>
</dbReference>
<reference evidence="3 4" key="1">
    <citation type="submission" date="2023-10" db="EMBL/GenBank/DDBJ databases">
        <title>Characterization of rhizosphere-enriched actinobacteria from wheat plants lab-grown on chernevaya soil.</title>
        <authorList>
            <person name="Tikhonova E.N."/>
            <person name="Konopkin A."/>
            <person name="Kravchenko I.K."/>
        </authorList>
    </citation>
    <scope>NUCLEOTIDE SEQUENCE [LARGE SCALE GENOMIC DNA]</scope>
    <source>
        <strain evidence="3 4">RR29</strain>
    </source>
</reference>
<evidence type="ECO:0000256" key="1">
    <source>
        <dbReference type="SAM" id="SignalP"/>
    </source>
</evidence>
<gene>
    <name evidence="3" type="ORF">R5A26_49625</name>
</gene>
<dbReference type="PROSITE" id="PS50231">
    <property type="entry name" value="RICIN_B_LECTIN"/>
    <property type="match status" value="1"/>
</dbReference>
<comment type="caution">
    <text evidence="3">The sequence shown here is derived from an EMBL/GenBank/DDBJ whole genome shotgun (WGS) entry which is preliminary data.</text>
</comment>
<evidence type="ECO:0000259" key="2">
    <source>
        <dbReference type="SMART" id="SM00458"/>
    </source>
</evidence>
<protein>
    <submittedName>
        <fullName evidence="3">RICIN domain-containing protein</fullName>
    </submittedName>
</protein>
<dbReference type="InterPro" id="IPR000772">
    <property type="entry name" value="Ricin_B_lectin"/>
</dbReference>
<dbReference type="SMART" id="SM00458">
    <property type="entry name" value="RICIN"/>
    <property type="match status" value="1"/>
</dbReference>
<organism evidence="3 4">
    <name type="scientific">Streptomyces prunicolor</name>
    <dbReference type="NCBI Taxonomy" id="67348"/>
    <lineage>
        <taxon>Bacteria</taxon>
        <taxon>Bacillati</taxon>
        <taxon>Actinomycetota</taxon>
        <taxon>Actinomycetes</taxon>
        <taxon>Kitasatosporales</taxon>
        <taxon>Streptomycetaceae</taxon>
        <taxon>Streptomyces</taxon>
    </lineage>
</organism>
<dbReference type="CDD" id="cd00161">
    <property type="entry name" value="beta-trefoil_Ricin-like"/>
    <property type="match status" value="1"/>
</dbReference>
<name>A0ABU4FTY9_9ACTN</name>
<dbReference type="Proteomes" id="UP001187346">
    <property type="component" value="Unassembled WGS sequence"/>
</dbReference>